<proteinExistence type="predicted"/>
<name>A0A8H6J5L2_9PEZI</name>
<dbReference type="AlphaFoldDB" id="A0A8H6J5L2"/>
<gene>
    <name evidence="1" type="ORF">CSOJ01_08469</name>
</gene>
<dbReference type="GO" id="GO:0008168">
    <property type="term" value="F:methyltransferase activity"/>
    <property type="evidence" value="ECO:0007669"/>
    <property type="project" value="UniProtKB-KW"/>
</dbReference>
<sequence>MSSGRQNRDPAEVFLDAAQHLAQPLDTISEDDRAKVLLNLYELTAKIESPRETFMRVFVTEASRSLQVIEMFPLTVDSEQ</sequence>
<keyword evidence="1" id="KW-0808">Transferase</keyword>
<evidence type="ECO:0000313" key="2">
    <source>
        <dbReference type="Proteomes" id="UP000652219"/>
    </source>
</evidence>
<reference evidence="1 2" key="1">
    <citation type="journal article" date="2020" name="Phytopathology">
        <title>Genome Sequence Resources of Colletotrichum truncatum, C. plurivorum, C. musicola, and C. sojae: Four Species Pathogenic to Soybean (Glycine max).</title>
        <authorList>
            <person name="Rogerio F."/>
            <person name="Boufleur T.R."/>
            <person name="Ciampi-Guillardi M."/>
            <person name="Sukno S.A."/>
            <person name="Thon M.R."/>
            <person name="Massola Junior N.S."/>
            <person name="Baroncelli R."/>
        </authorList>
    </citation>
    <scope>NUCLEOTIDE SEQUENCE [LARGE SCALE GENOMIC DNA]</scope>
    <source>
        <strain evidence="1 2">LFN0009</strain>
    </source>
</reference>
<dbReference type="Proteomes" id="UP000652219">
    <property type="component" value="Unassembled WGS sequence"/>
</dbReference>
<keyword evidence="1" id="KW-0489">Methyltransferase</keyword>
<accession>A0A8H6J5L2</accession>
<protein>
    <submittedName>
        <fullName evidence="1">O-methyltransferase</fullName>
    </submittedName>
</protein>
<keyword evidence="2" id="KW-1185">Reference proteome</keyword>
<evidence type="ECO:0000313" key="1">
    <source>
        <dbReference type="EMBL" id="KAF6806965.1"/>
    </source>
</evidence>
<organism evidence="1 2">
    <name type="scientific">Colletotrichum sojae</name>
    <dbReference type="NCBI Taxonomy" id="2175907"/>
    <lineage>
        <taxon>Eukaryota</taxon>
        <taxon>Fungi</taxon>
        <taxon>Dikarya</taxon>
        <taxon>Ascomycota</taxon>
        <taxon>Pezizomycotina</taxon>
        <taxon>Sordariomycetes</taxon>
        <taxon>Hypocreomycetidae</taxon>
        <taxon>Glomerellales</taxon>
        <taxon>Glomerellaceae</taxon>
        <taxon>Colletotrichum</taxon>
        <taxon>Colletotrichum orchidearum species complex</taxon>
    </lineage>
</organism>
<dbReference type="GO" id="GO:0032259">
    <property type="term" value="P:methylation"/>
    <property type="evidence" value="ECO:0007669"/>
    <property type="project" value="UniProtKB-KW"/>
</dbReference>
<dbReference type="EMBL" id="WIGN01000147">
    <property type="protein sequence ID" value="KAF6806965.1"/>
    <property type="molecule type" value="Genomic_DNA"/>
</dbReference>
<comment type="caution">
    <text evidence="1">The sequence shown here is derived from an EMBL/GenBank/DDBJ whole genome shotgun (WGS) entry which is preliminary data.</text>
</comment>